<organism evidence="5 6">
    <name type="scientific">Methylopila musalis</name>
    <dbReference type="NCBI Taxonomy" id="1134781"/>
    <lineage>
        <taxon>Bacteria</taxon>
        <taxon>Pseudomonadati</taxon>
        <taxon>Pseudomonadota</taxon>
        <taxon>Alphaproteobacteria</taxon>
        <taxon>Hyphomicrobiales</taxon>
        <taxon>Methylopilaceae</taxon>
        <taxon>Methylopila</taxon>
    </lineage>
</organism>
<sequence length="242" mass="26419">MTKIITDGSGVVAELSSVGLKCANAPKPPKRMMLEAPVHLNNLSARHTISIGTYSYFGAECDVRSASIGRSCSVGKRVSIAQSEHPTDHMTTYPISFNANLYFLSDPYFSSVAINRRPSSSETATVGHDVWIGEGAFIRSGVEIGHGAIIAAHAVVVKDVPPYSIVAGCPARIIRLRFSQDIVSHLLAIEWWNYDVSLLSSVMDRPSEFVRKFKSSDMKILNVRTYDVRRIEKGAFSISAVG</sequence>
<dbReference type="Gene3D" id="2.160.10.10">
    <property type="entry name" value="Hexapeptide repeat proteins"/>
    <property type="match status" value="1"/>
</dbReference>
<dbReference type="EC" id="2.3.1.-" evidence="5"/>
<dbReference type="PANTHER" id="PTHR43300">
    <property type="entry name" value="ACETYLTRANSFERASE"/>
    <property type="match status" value="1"/>
</dbReference>
<accession>A0ABW3Z2Z9</accession>
<dbReference type="EMBL" id="JBHTMX010000003">
    <property type="protein sequence ID" value="MFD1330641.1"/>
    <property type="molecule type" value="Genomic_DNA"/>
</dbReference>
<keyword evidence="2 5" id="KW-0808">Transferase</keyword>
<dbReference type="PROSITE" id="PS00101">
    <property type="entry name" value="HEXAPEP_TRANSFERASES"/>
    <property type="match status" value="1"/>
</dbReference>
<name>A0ABW3Z2Z9_9HYPH</name>
<proteinExistence type="inferred from homology"/>
<dbReference type="InterPro" id="IPR011004">
    <property type="entry name" value="Trimer_LpxA-like_sf"/>
</dbReference>
<evidence type="ECO:0000256" key="3">
    <source>
        <dbReference type="ARBA" id="ARBA00022737"/>
    </source>
</evidence>
<dbReference type="InterPro" id="IPR001451">
    <property type="entry name" value="Hexapep"/>
</dbReference>
<dbReference type="CDD" id="cd03349">
    <property type="entry name" value="LbH_XAT"/>
    <property type="match status" value="1"/>
</dbReference>
<dbReference type="PANTHER" id="PTHR43300:SF11">
    <property type="entry name" value="ACETYLTRANSFERASE RV3034C-RELATED"/>
    <property type="match status" value="1"/>
</dbReference>
<dbReference type="Pfam" id="PF00132">
    <property type="entry name" value="Hexapep"/>
    <property type="match status" value="1"/>
</dbReference>
<reference evidence="6" key="1">
    <citation type="journal article" date="2019" name="Int. J. Syst. Evol. Microbiol.">
        <title>The Global Catalogue of Microorganisms (GCM) 10K type strain sequencing project: providing services to taxonomists for standard genome sequencing and annotation.</title>
        <authorList>
            <consortium name="The Broad Institute Genomics Platform"/>
            <consortium name="The Broad Institute Genome Sequencing Center for Infectious Disease"/>
            <person name="Wu L."/>
            <person name="Ma J."/>
        </authorList>
    </citation>
    <scope>NUCLEOTIDE SEQUENCE [LARGE SCALE GENOMIC DNA]</scope>
    <source>
        <strain evidence="6">CCUG 61696</strain>
    </source>
</reference>
<comment type="similarity">
    <text evidence="1">Belongs to the transferase hexapeptide repeat family.</text>
</comment>
<dbReference type="RefSeq" id="WP_378773815.1">
    <property type="nucleotide sequence ID" value="NZ_JBHTMX010000003.1"/>
</dbReference>
<dbReference type="Proteomes" id="UP001597171">
    <property type="component" value="Unassembled WGS sequence"/>
</dbReference>
<comment type="caution">
    <text evidence="5">The sequence shown here is derived from an EMBL/GenBank/DDBJ whole genome shotgun (WGS) entry which is preliminary data.</text>
</comment>
<evidence type="ECO:0000256" key="2">
    <source>
        <dbReference type="ARBA" id="ARBA00022679"/>
    </source>
</evidence>
<evidence type="ECO:0000256" key="4">
    <source>
        <dbReference type="ARBA" id="ARBA00023315"/>
    </source>
</evidence>
<evidence type="ECO:0000313" key="6">
    <source>
        <dbReference type="Proteomes" id="UP001597171"/>
    </source>
</evidence>
<keyword evidence="4 5" id="KW-0012">Acyltransferase</keyword>
<dbReference type="SUPFAM" id="SSF51161">
    <property type="entry name" value="Trimeric LpxA-like enzymes"/>
    <property type="match status" value="1"/>
</dbReference>
<evidence type="ECO:0000256" key="1">
    <source>
        <dbReference type="ARBA" id="ARBA00007274"/>
    </source>
</evidence>
<gene>
    <name evidence="5" type="ORF">ACFQ4O_01350</name>
</gene>
<evidence type="ECO:0000313" key="5">
    <source>
        <dbReference type="EMBL" id="MFD1330641.1"/>
    </source>
</evidence>
<keyword evidence="3" id="KW-0677">Repeat</keyword>
<dbReference type="GO" id="GO:0016746">
    <property type="term" value="F:acyltransferase activity"/>
    <property type="evidence" value="ECO:0007669"/>
    <property type="project" value="UniProtKB-KW"/>
</dbReference>
<dbReference type="InterPro" id="IPR018357">
    <property type="entry name" value="Hexapep_transf_CS"/>
</dbReference>
<keyword evidence="6" id="KW-1185">Reference proteome</keyword>
<dbReference type="InterPro" id="IPR050179">
    <property type="entry name" value="Trans_hexapeptide_repeat"/>
</dbReference>
<protein>
    <submittedName>
        <fullName evidence="5">CatB-related O-acetyltransferase</fullName>
        <ecNumber evidence="5">2.3.1.-</ecNumber>
    </submittedName>
</protein>